<reference evidence="4 5" key="1">
    <citation type="journal article" date="2015" name="Genome Biol.">
        <title>Comparative genomics of Steinernema reveals deeply conserved gene regulatory networks.</title>
        <authorList>
            <person name="Dillman A.R."/>
            <person name="Macchietto M."/>
            <person name="Porter C.F."/>
            <person name="Rogers A."/>
            <person name="Williams B."/>
            <person name="Antoshechkin I."/>
            <person name="Lee M.M."/>
            <person name="Goodwin Z."/>
            <person name="Lu X."/>
            <person name="Lewis E.E."/>
            <person name="Goodrich-Blair H."/>
            <person name="Stock S.P."/>
            <person name="Adams B.J."/>
            <person name="Sternberg P.W."/>
            <person name="Mortazavi A."/>
        </authorList>
    </citation>
    <scope>NUCLEOTIDE SEQUENCE [LARGE SCALE GENOMIC DNA]</scope>
    <source>
        <strain evidence="4 5">ALL</strain>
    </source>
</reference>
<reference evidence="4 5" key="2">
    <citation type="journal article" date="2019" name="G3 (Bethesda)">
        <title>Hybrid Assembly of the Genome of the Entomopathogenic Nematode Steinernema carpocapsae Identifies the X-Chromosome.</title>
        <authorList>
            <person name="Serra L."/>
            <person name="Macchietto M."/>
            <person name="Macias-Munoz A."/>
            <person name="McGill C.J."/>
            <person name="Rodriguez I.M."/>
            <person name="Rodriguez B."/>
            <person name="Murad R."/>
            <person name="Mortazavi A."/>
        </authorList>
    </citation>
    <scope>NUCLEOTIDE SEQUENCE [LARGE SCALE GENOMIC DNA]</scope>
    <source>
        <strain evidence="4 5">ALL</strain>
    </source>
</reference>
<dbReference type="GO" id="GO:0000398">
    <property type="term" value="P:mRNA splicing, via spliceosome"/>
    <property type="evidence" value="ECO:0007669"/>
    <property type="project" value="InterPro"/>
</dbReference>
<proteinExistence type="predicted"/>
<dbReference type="Gene3D" id="2.130.10.10">
    <property type="entry name" value="YVTN repeat-like/Quinoprotein amine dehydrogenase"/>
    <property type="match status" value="1"/>
</dbReference>
<sequence length="233" mass="25630">MLVTGSKDGKIKLWKMLTGQCLRRIEKAHLKGVTSVQFSKDHSHILSASYDQTVRIHGVKSGKCLKEMRGHSSFVKDARYTEDGTQVVSGSADGTVKVWSVKTSDCLNTFRISGETSVVNVIPLPKVTFGDQVVVVNRSSTVYVINIQGQIVRTLTSGKRDKGDFVASLLSPRAEWLYCAGEDGVLYCFSMLSGNLESALPIHEKQVLGLAHHPHQNLIASYADEASLKLWRP</sequence>
<dbReference type="PANTHER" id="PTHR22848">
    <property type="entry name" value="WD40 REPEAT PROTEIN"/>
    <property type="match status" value="1"/>
</dbReference>
<evidence type="ECO:0000256" key="1">
    <source>
        <dbReference type="ARBA" id="ARBA00022574"/>
    </source>
</evidence>
<accession>A0A4U5M3X0</accession>
<keyword evidence="2" id="KW-0677">Repeat</keyword>
<dbReference type="InterPro" id="IPR045184">
    <property type="entry name" value="SMU1"/>
</dbReference>
<evidence type="ECO:0000256" key="2">
    <source>
        <dbReference type="ARBA" id="ARBA00022737"/>
    </source>
</evidence>
<keyword evidence="1 3" id="KW-0853">WD repeat</keyword>
<dbReference type="InterPro" id="IPR020472">
    <property type="entry name" value="WD40_PAC1"/>
</dbReference>
<dbReference type="Proteomes" id="UP000298663">
    <property type="component" value="Unassembled WGS sequence"/>
</dbReference>
<protein>
    <submittedName>
        <fullName evidence="4">Uncharacterized protein</fullName>
    </submittedName>
</protein>
<feature type="repeat" description="WD" evidence="3">
    <location>
        <begin position="68"/>
        <end position="109"/>
    </location>
</feature>
<dbReference type="EMBL" id="AZBU02000010">
    <property type="protein sequence ID" value="TKR63459.1"/>
    <property type="molecule type" value="Genomic_DNA"/>
</dbReference>
<dbReference type="InterPro" id="IPR036322">
    <property type="entry name" value="WD40_repeat_dom_sf"/>
</dbReference>
<evidence type="ECO:0000313" key="4">
    <source>
        <dbReference type="EMBL" id="TKR63459.1"/>
    </source>
</evidence>
<evidence type="ECO:0000313" key="5">
    <source>
        <dbReference type="Proteomes" id="UP000298663"/>
    </source>
</evidence>
<dbReference type="SMART" id="SM00320">
    <property type="entry name" value="WD40"/>
    <property type="match status" value="4"/>
</dbReference>
<feature type="repeat" description="WD" evidence="3">
    <location>
        <begin position="26"/>
        <end position="67"/>
    </location>
</feature>
<dbReference type="OrthoDB" id="538223at2759"/>
<keyword evidence="5" id="KW-1185">Reference proteome</keyword>
<dbReference type="InterPro" id="IPR001680">
    <property type="entry name" value="WD40_rpt"/>
</dbReference>
<dbReference type="PRINTS" id="PR00320">
    <property type="entry name" value="GPROTEINBRPT"/>
</dbReference>
<dbReference type="PROSITE" id="PS50082">
    <property type="entry name" value="WD_REPEATS_2"/>
    <property type="match status" value="4"/>
</dbReference>
<dbReference type="PROSITE" id="PS50294">
    <property type="entry name" value="WD_REPEATS_REGION"/>
    <property type="match status" value="3"/>
</dbReference>
<gene>
    <name evidence="4" type="ORF">L596_027289</name>
</gene>
<dbReference type="CDD" id="cd00200">
    <property type="entry name" value="WD40"/>
    <property type="match status" value="1"/>
</dbReference>
<feature type="repeat" description="WD" evidence="3">
    <location>
        <begin position="200"/>
        <end position="233"/>
    </location>
</feature>
<feature type="repeat" description="WD" evidence="3">
    <location>
        <begin position="1"/>
        <end position="24"/>
    </location>
</feature>
<evidence type="ECO:0000256" key="3">
    <source>
        <dbReference type="PROSITE-ProRule" id="PRU00221"/>
    </source>
</evidence>
<dbReference type="STRING" id="34508.A0A4U5M3X0"/>
<comment type="caution">
    <text evidence="4">The sequence shown here is derived from an EMBL/GenBank/DDBJ whole genome shotgun (WGS) entry which is preliminary data.</text>
</comment>
<name>A0A4U5M3X0_STECR</name>
<dbReference type="SUPFAM" id="SSF50978">
    <property type="entry name" value="WD40 repeat-like"/>
    <property type="match status" value="1"/>
</dbReference>
<organism evidence="4 5">
    <name type="scientific">Steinernema carpocapsae</name>
    <name type="common">Entomopathogenic nematode</name>
    <dbReference type="NCBI Taxonomy" id="34508"/>
    <lineage>
        <taxon>Eukaryota</taxon>
        <taxon>Metazoa</taxon>
        <taxon>Ecdysozoa</taxon>
        <taxon>Nematoda</taxon>
        <taxon>Chromadorea</taxon>
        <taxon>Rhabditida</taxon>
        <taxon>Tylenchina</taxon>
        <taxon>Panagrolaimomorpha</taxon>
        <taxon>Strongyloidoidea</taxon>
        <taxon>Steinernematidae</taxon>
        <taxon>Steinernema</taxon>
    </lineage>
</organism>
<dbReference type="InterPro" id="IPR015943">
    <property type="entry name" value="WD40/YVTN_repeat-like_dom_sf"/>
</dbReference>
<dbReference type="Pfam" id="PF00400">
    <property type="entry name" value="WD40"/>
    <property type="match status" value="4"/>
</dbReference>
<dbReference type="AlphaFoldDB" id="A0A4U5M3X0"/>